<feature type="domain" description="PAC" evidence="3">
    <location>
        <begin position="415"/>
        <end position="466"/>
    </location>
</feature>
<accession>A0A931CDT0</accession>
<evidence type="ECO:0000259" key="4">
    <source>
        <dbReference type="PROSITE" id="PS50887"/>
    </source>
</evidence>
<gene>
    <name evidence="5" type="ORF">I4J89_32265</name>
</gene>
<dbReference type="CDD" id="cd00130">
    <property type="entry name" value="PAS"/>
    <property type="match status" value="1"/>
</dbReference>
<dbReference type="SMART" id="SM00267">
    <property type="entry name" value="GGDEF"/>
    <property type="match status" value="1"/>
</dbReference>
<dbReference type="SMART" id="SM00091">
    <property type="entry name" value="PAS"/>
    <property type="match status" value="1"/>
</dbReference>
<feature type="transmembrane region" description="Helical" evidence="1">
    <location>
        <begin position="200"/>
        <end position="218"/>
    </location>
</feature>
<dbReference type="EMBL" id="JADQTO010000018">
    <property type="protein sequence ID" value="MBG0566132.1"/>
    <property type="molecule type" value="Genomic_DNA"/>
</dbReference>
<reference evidence="5" key="1">
    <citation type="submission" date="2020-11" db="EMBL/GenBank/DDBJ databases">
        <title>Isolation and identification of active actinomycetes.</title>
        <authorList>
            <person name="Sun X."/>
        </authorList>
    </citation>
    <scope>NUCLEOTIDE SEQUENCE</scope>
    <source>
        <strain evidence="5">NEAU-A11</strain>
    </source>
</reference>
<sequence>MTAPGRGAPVPLLRDPVLAGLAVAGIVLVAGYGLDLGSPRAQLLAGWLIMPVLDLLIFVYARQAARVATARLWRALSVAGLLFFAGDSFQLAITIADPAADHLVFHPLQTASALTGALLAVGAGMIHPTGSWTRPARIRFVLDTAIVTSAAAVVAWCLITRPDLAAADLNDFFTAVFGTGLLLAGVFTVAKMILSGSSPIVAQAAGPLMAAAAGQGLSNALLPSSELGDLVGVQILLVILPCLLAAVAVRIQVLRPAGAARAPRRTGSRRYSVLPYAGTVTSVITLVIVLASSGLGLSAWGALAGLLVNVGLVVARQLVALAENSTLLVRLDESLAEIRRREFRLESLLRHSSDVTTIIGTDGSFAYLSPAVERMLGVPASTVVGRQVLDAMHGDDARRLGDDLARLLTTPGAELTFEARVRNTDGTWRWLEAIAVNLADEPGIAGVVINARDVTEARELRERLRFQAGHDTLTGLANRRLFADRIREAGRAAATAAVLLVDLNRFKHINDTYGHATGDAVLRHVADRLRECAGPADLPARLGGDEFAVLVGGDDPEAAGRLAAGFRQALAAPFRIDGHNLTVSASVGLATGPATDPGHLLHVADLRMYEEKQRSQAWAT</sequence>
<dbReference type="SUPFAM" id="SSF55073">
    <property type="entry name" value="Nucleotide cyclase"/>
    <property type="match status" value="1"/>
</dbReference>
<feature type="transmembrane region" description="Helical" evidence="1">
    <location>
        <begin position="73"/>
        <end position="96"/>
    </location>
</feature>
<proteinExistence type="predicted"/>
<dbReference type="Pfam" id="PF00990">
    <property type="entry name" value="GGDEF"/>
    <property type="match status" value="1"/>
</dbReference>
<keyword evidence="6" id="KW-1185">Reference proteome</keyword>
<evidence type="ECO:0000259" key="3">
    <source>
        <dbReference type="PROSITE" id="PS50113"/>
    </source>
</evidence>
<dbReference type="PANTHER" id="PTHR44757:SF2">
    <property type="entry name" value="BIOFILM ARCHITECTURE MAINTENANCE PROTEIN MBAA"/>
    <property type="match status" value="1"/>
</dbReference>
<dbReference type="PROSITE" id="PS50112">
    <property type="entry name" value="PAS"/>
    <property type="match status" value="1"/>
</dbReference>
<dbReference type="Pfam" id="PF08448">
    <property type="entry name" value="PAS_4"/>
    <property type="match status" value="1"/>
</dbReference>
<dbReference type="InterPro" id="IPR043128">
    <property type="entry name" value="Rev_trsase/Diguanyl_cyclase"/>
</dbReference>
<dbReference type="RefSeq" id="WP_196417905.1">
    <property type="nucleotide sequence ID" value="NZ_JADQTO010000018.1"/>
</dbReference>
<evidence type="ECO:0000313" key="5">
    <source>
        <dbReference type="EMBL" id="MBG0566132.1"/>
    </source>
</evidence>
<feature type="transmembrane region" description="Helical" evidence="1">
    <location>
        <begin position="173"/>
        <end position="193"/>
    </location>
</feature>
<dbReference type="PROSITE" id="PS50113">
    <property type="entry name" value="PAC"/>
    <property type="match status" value="1"/>
</dbReference>
<dbReference type="CDD" id="cd01949">
    <property type="entry name" value="GGDEF"/>
    <property type="match status" value="1"/>
</dbReference>
<feature type="transmembrane region" description="Helical" evidence="1">
    <location>
        <begin position="230"/>
        <end position="253"/>
    </location>
</feature>
<dbReference type="AlphaFoldDB" id="A0A931CDT0"/>
<dbReference type="InterPro" id="IPR000700">
    <property type="entry name" value="PAS-assoc_C"/>
</dbReference>
<feature type="domain" description="GGDEF" evidence="4">
    <location>
        <begin position="494"/>
        <end position="620"/>
    </location>
</feature>
<feature type="transmembrane region" description="Helical" evidence="1">
    <location>
        <begin position="108"/>
        <end position="128"/>
    </location>
</feature>
<dbReference type="PROSITE" id="PS50887">
    <property type="entry name" value="GGDEF"/>
    <property type="match status" value="1"/>
</dbReference>
<dbReference type="NCBIfam" id="TIGR00229">
    <property type="entry name" value="sensory_box"/>
    <property type="match status" value="1"/>
</dbReference>
<keyword evidence="1" id="KW-0812">Transmembrane</keyword>
<evidence type="ECO:0000256" key="1">
    <source>
        <dbReference type="SAM" id="Phobius"/>
    </source>
</evidence>
<feature type="transmembrane region" description="Helical" evidence="1">
    <location>
        <begin position="12"/>
        <end position="32"/>
    </location>
</feature>
<evidence type="ECO:0000313" key="6">
    <source>
        <dbReference type="Proteomes" id="UP000598146"/>
    </source>
</evidence>
<feature type="domain" description="PAS" evidence="2">
    <location>
        <begin position="341"/>
        <end position="411"/>
    </location>
</feature>
<dbReference type="InterPro" id="IPR013656">
    <property type="entry name" value="PAS_4"/>
</dbReference>
<keyword evidence="1" id="KW-0472">Membrane</keyword>
<dbReference type="InterPro" id="IPR052155">
    <property type="entry name" value="Biofilm_reg_signaling"/>
</dbReference>
<feature type="transmembrane region" description="Helical" evidence="1">
    <location>
        <begin position="44"/>
        <end position="61"/>
    </location>
</feature>
<evidence type="ECO:0000259" key="2">
    <source>
        <dbReference type="PROSITE" id="PS50112"/>
    </source>
</evidence>
<protein>
    <submittedName>
        <fullName evidence="5">GGDEF domain-containing protein</fullName>
    </submittedName>
</protein>
<organism evidence="5 6">
    <name type="scientific">Actinoplanes aureus</name>
    <dbReference type="NCBI Taxonomy" id="2792083"/>
    <lineage>
        <taxon>Bacteria</taxon>
        <taxon>Bacillati</taxon>
        <taxon>Actinomycetota</taxon>
        <taxon>Actinomycetes</taxon>
        <taxon>Micromonosporales</taxon>
        <taxon>Micromonosporaceae</taxon>
        <taxon>Actinoplanes</taxon>
    </lineage>
</organism>
<keyword evidence="1" id="KW-1133">Transmembrane helix</keyword>
<dbReference type="InterPro" id="IPR000160">
    <property type="entry name" value="GGDEF_dom"/>
</dbReference>
<feature type="transmembrane region" description="Helical" evidence="1">
    <location>
        <begin position="140"/>
        <end position="161"/>
    </location>
</feature>
<comment type="caution">
    <text evidence="5">The sequence shown here is derived from an EMBL/GenBank/DDBJ whole genome shotgun (WGS) entry which is preliminary data.</text>
</comment>
<feature type="transmembrane region" description="Helical" evidence="1">
    <location>
        <begin position="273"/>
        <end position="291"/>
    </location>
</feature>
<dbReference type="Gene3D" id="3.30.70.270">
    <property type="match status" value="1"/>
</dbReference>
<name>A0A931CDT0_9ACTN</name>
<dbReference type="SUPFAM" id="SSF55785">
    <property type="entry name" value="PYP-like sensor domain (PAS domain)"/>
    <property type="match status" value="1"/>
</dbReference>
<dbReference type="InterPro" id="IPR000014">
    <property type="entry name" value="PAS"/>
</dbReference>
<dbReference type="Proteomes" id="UP000598146">
    <property type="component" value="Unassembled WGS sequence"/>
</dbReference>
<dbReference type="InterPro" id="IPR035965">
    <property type="entry name" value="PAS-like_dom_sf"/>
</dbReference>
<dbReference type="Gene3D" id="3.30.450.20">
    <property type="entry name" value="PAS domain"/>
    <property type="match status" value="1"/>
</dbReference>
<dbReference type="InterPro" id="IPR029787">
    <property type="entry name" value="Nucleotide_cyclase"/>
</dbReference>
<dbReference type="NCBIfam" id="TIGR00254">
    <property type="entry name" value="GGDEF"/>
    <property type="match status" value="1"/>
</dbReference>
<dbReference type="PANTHER" id="PTHR44757">
    <property type="entry name" value="DIGUANYLATE CYCLASE DGCP"/>
    <property type="match status" value="1"/>
</dbReference>